<sequence length="122" mass="13715">MTALWDSALSYFTVKGWSAFFKQGRYLYEDDPRSGGPSAAVTKETVVVVESNVTKSSRNIVVTVCWLLVDFLDYCRIIDRLYYKCADLLGKLREALLEKSQGKVTRGVLLFQDNAPAHGGRE</sequence>
<protein>
    <recommendedName>
        <fullName evidence="3">Mariner transposase</fullName>
    </recommendedName>
</protein>
<evidence type="ECO:0008006" key="3">
    <source>
        <dbReference type="Google" id="ProtNLM"/>
    </source>
</evidence>
<accession>A0AAW0U0F4</accession>
<comment type="caution">
    <text evidence="1">The sequence shown here is derived from an EMBL/GenBank/DDBJ whole genome shotgun (WGS) entry which is preliminary data.</text>
</comment>
<dbReference type="Proteomes" id="UP001487740">
    <property type="component" value="Unassembled WGS sequence"/>
</dbReference>
<reference evidence="1 2" key="1">
    <citation type="submission" date="2023-03" db="EMBL/GenBank/DDBJ databases">
        <title>High-quality genome of Scylla paramamosain provides insights in environmental adaptation.</title>
        <authorList>
            <person name="Zhang L."/>
        </authorList>
    </citation>
    <scope>NUCLEOTIDE SEQUENCE [LARGE SCALE GENOMIC DNA]</scope>
    <source>
        <strain evidence="1">LZ_2023a</strain>
        <tissue evidence="1">Muscle</tissue>
    </source>
</reference>
<organism evidence="1 2">
    <name type="scientific">Scylla paramamosain</name>
    <name type="common">Mud crab</name>
    <dbReference type="NCBI Taxonomy" id="85552"/>
    <lineage>
        <taxon>Eukaryota</taxon>
        <taxon>Metazoa</taxon>
        <taxon>Ecdysozoa</taxon>
        <taxon>Arthropoda</taxon>
        <taxon>Crustacea</taxon>
        <taxon>Multicrustacea</taxon>
        <taxon>Malacostraca</taxon>
        <taxon>Eumalacostraca</taxon>
        <taxon>Eucarida</taxon>
        <taxon>Decapoda</taxon>
        <taxon>Pleocyemata</taxon>
        <taxon>Brachyura</taxon>
        <taxon>Eubrachyura</taxon>
        <taxon>Portunoidea</taxon>
        <taxon>Portunidae</taxon>
        <taxon>Portuninae</taxon>
        <taxon>Scylla</taxon>
    </lineage>
</organism>
<gene>
    <name evidence="1" type="ORF">O3P69_006663</name>
</gene>
<evidence type="ECO:0000313" key="2">
    <source>
        <dbReference type="Proteomes" id="UP001487740"/>
    </source>
</evidence>
<keyword evidence="2" id="KW-1185">Reference proteome</keyword>
<evidence type="ECO:0000313" key="1">
    <source>
        <dbReference type="EMBL" id="KAK8393492.1"/>
    </source>
</evidence>
<dbReference type="EMBL" id="JARAKH010000020">
    <property type="protein sequence ID" value="KAK8393492.1"/>
    <property type="molecule type" value="Genomic_DNA"/>
</dbReference>
<proteinExistence type="predicted"/>
<dbReference type="AlphaFoldDB" id="A0AAW0U0F4"/>
<name>A0AAW0U0F4_SCYPA</name>